<dbReference type="PANTHER" id="PTHR37534:SF46">
    <property type="entry name" value="ZN(II)2CYS6 TRANSCRIPTION FACTOR (EUROFUNG)"/>
    <property type="match status" value="1"/>
</dbReference>
<keyword evidence="4" id="KW-1185">Reference proteome</keyword>
<evidence type="ECO:0000256" key="1">
    <source>
        <dbReference type="ARBA" id="ARBA00004123"/>
    </source>
</evidence>
<comment type="subcellular location">
    <subcellularLocation>
        <location evidence="1">Nucleus</location>
    </subcellularLocation>
</comment>
<accession>A0A0B7FUH7</accession>
<sequence>MHYLATRHTGCTLCGESTDTACRCTQLDVQRERSILPRTVYSCAGDESPPFESFEPGAQRHSTIRTDDSPVGWMVRSSGLVRSIARNSFASLLDDTCPDLNSPPRFQQKTIQLPTLPPNCYGPSTSQKQNSGGGLSSGALDCLESLFSLALPGDQLPQQTCSSPASIDLMPSISDLDSYSNDEFDGHDDPENILGRMINSLPLDRTVESNGVPFILQAHAKWMSHFLFEPMRVTDLSRDYIIEHYKIGYASRWKMDLLSNNAYAITRSTNYDLGDTPSFFTIQSVVLRKLTETASQIKTVRESDRLHALEAMRYTYELVTSLCKVGSLSCVLSVMQVVAPVFRRACPDPLTGLINLPALLSTINLQLQYYGALDVMLSTLTGRPMFFRYNVEFTPDAPESLFLLEDGPSLRWLYGVPDRLLLTLAKMNTLIEDFGPYAEQETVDELEREIKSVVPLVDPSSEPTLVLGRITVQECWCLAALIYLHMGLRGADSFSPQVASFRKQFLAILRQIKPRRNPDAFLVLPLVILGIATYDPTERSIIRKRMLGVSECSRPDTMGNDFVKILDSVWLIPRQVIWSDLRRACWEVSGL</sequence>
<dbReference type="AlphaFoldDB" id="A0A0B7FUH7"/>
<evidence type="ECO:0008006" key="5">
    <source>
        <dbReference type="Google" id="ProtNLM"/>
    </source>
</evidence>
<dbReference type="InterPro" id="IPR021858">
    <property type="entry name" value="Fun_TF"/>
</dbReference>
<keyword evidence="2" id="KW-0539">Nucleus</keyword>
<reference evidence="3 4" key="1">
    <citation type="submission" date="2014-11" db="EMBL/GenBank/DDBJ databases">
        <authorList>
            <person name="Wibberg Daniel"/>
        </authorList>
    </citation>
    <scope>NUCLEOTIDE SEQUENCE [LARGE SCALE GENOMIC DNA]</scope>
    <source>
        <strain evidence="3">Rhizoctonia solani AG1-IB 7/3/14</strain>
    </source>
</reference>
<dbReference type="PANTHER" id="PTHR37534">
    <property type="entry name" value="TRANSCRIPTIONAL ACTIVATOR PROTEIN UGA3"/>
    <property type="match status" value="1"/>
</dbReference>
<dbReference type="Pfam" id="PF11951">
    <property type="entry name" value="Fungal_trans_2"/>
    <property type="match status" value="1"/>
</dbReference>
<organism evidence="3 4">
    <name type="scientific">Thanatephorus cucumeris (strain AG1-IB / isolate 7/3/14)</name>
    <name type="common">Lettuce bottom rot fungus</name>
    <name type="synonym">Rhizoctonia solani</name>
    <dbReference type="NCBI Taxonomy" id="1108050"/>
    <lineage>
        <taxon>Eukaryota</taxon>
        <taxon>Fungi</taxon>
        <taxon>Dikarya</taxon>
        <taxon>Basidiomycota</taxon>
        <taxon>Agaricomycotina</taxon>
        <taxon>Agaricomycetes</taxon>
        <taxon>Cantharellales</taxon>
        <taxon>Ceratobasidiaceae</taxon>
        <taxon>Rhizoctonia</taxon>
        <taxon>Rhizoctonia solani AG-1</taxon>
    </lineage>
</organism>
<dbReference type="GO" id="GO:0005634">
    <property type="term" value="C:nucleus"/>
    <property type="evidence" value="ECO:0007669"/>
    <property type="project" value="UniProtKB-SubCell"/>
</dbReference>
<proteinExistence type="predicted"/>
<evidence type="ECO:0000256" key="2">
    <source>
        <dbReference type="ARBA" id="ARBA00023242"/>
    </source>
</evidence>
<evidence type="ECO:0000313" key="4">
    <source>
        <dbReference type="Proteomes" id="UP000059188"/>
    </source>
</evidence>
<gene>
    <name evidence="3" type="ORF">RSOLAG1IB_09973</name>
</gene>
<protein>
    <recommendedName>
        <fullName evidence="5">Fungal zn(2)-Cys(6) binuclear cluster domain-containing protein</fullName>
    </recommendedName>
</protein>
<dbReference type="OrthoDB" id="3147310at2759"/>
<dbReference type="Proteomes" id="UP000059188">
    <property type="component" value="Unassembled WGS sequence"/>
</dbReference>
<evidence type="ECO:0000313" key="3">
    <source>
        <dbReference type="EMBL" id="CEL61370.1"/>
    </source>
</evidence>
<dbReference type="EMBL" id="LN679154">
    <property type="protein sequence ID" value="CEL61370.1"/>
    <property type="molecule type" value="Genomic_DNA"/>
</dbReference>
<name>A0A0B7FUH7_THACB</name>